<evidence type="ECO:0000313" key="8">
    <source>
        <dbReference type="Proteomes" id="UP000637720"/>
    </source>
</evidence>
<keyword evidence="5 6" id="KW-0472">Membrane</keyword>
<evidence type="ECO:0000313" key="7">
    <source>
        <dbReference type="EMBL" id="GGK06536.1"/>
    </source>
</evidence>
<reference evidence="7" key="1">
    <citation type="journal article" date="2014" name="Int. J. Syst. Evol. Microbiol.">
        <title>Complete genome sequence of Corynebacterium casei LMG S-19264T (=DSM 44701T), isolated from a smear-ripened cheese.</title>
        <authorList>
            <consortium name="US DOE Joint Genome Institute (JGI-PGF)"/>
            <person name="Walter F."/>
            <person name="Albersmeier A."/>
            <person name="Kalinowski J."/>
            <person name="Ruckert C."/>
        </authorList>
    </citation>
    <scope>NUCLEOTIDE SEQUENCE</scope>
    <source>
        <strain evidence="7">JCM 14719</strain>
    </source>
</reference>
<accession>A0A8J3FCM1</accession>
<protein>
    <recommendedName>
        <fullName evidence="9">Amino acid permease</fullName>
    </recommendedName>
</protein>
<evidence type="ECO:0000256" key="2">
    <source>
        <dbReference type="ARBA" id="ARBA00022475"/>
    </source>
</evidence>
<feature type="transmembrane region" description="Helical" evidence="6">
    <location>
        <begin position="12"/>
        <end position="31"/>
    </location>
</feature>
<feature type="transmembrane region" description="Helical" evidence="6">
    <location>
        <begin position="43"/>
        <end position="67"/>
    </location>
</feature>
<dbReference type="InterPro" id="IPR050367">
    <property type="entry name" value="APC_superfamily"/>
</dbReference>
<dbReference type="Proteomes" id="UP000637720">
    <property type="component" value="Unassembled WGS sequence"/>
</dbReference>
<dbReference type="GO" id="GO:0022857">
    <property type="term" value="F:transmembrane transporter activity"/>
    <property type="evidence" value="ECO:0007669"/>
    <property type="project" value="InterPro"/>
</dbReference>
<sequence>MTHRGSGRTLGVWLLAALVVGNMVGSGIFMLPRTLAEVASPAGVLLAWLLTGAGVLMTALVFGNLALRKPDLVGGPQAYAQALFPTRSFWSVISGYAVAWGYWVANFAGNVAIITSCGAFIS</sequence>
<evidence type="ECO:0000256" key="4">
    <source>
        <dbReference type="ARBA" id="ARBA00022989"/>
    </source>
</evidence>
<dbReference type="InterPro" id="IPR002293">
    <property type="entry name" value="AA/rel_permease1"/>
</dbReference>
<dbReference type="EMBL" id="BMOF01000055">
    <property type="protein sequence ID" value="GGK06536.1"/>
    <property type="molecule type" value="Genomic_DNA"/>
</dbReference>
<name>A0A8J3FCM1_9BACI</name>
<dbReference type="GO" id="GO:0005886">
    <property type="term" value="C:plasma membrane"/>
    <property type="evidence" value="ECO:0007669"/>
    <property type="project" value="UniProtKB-SubCell"/>
</dbReference>
<keyword evidence="3 6" id="KW-0812">Transmembrane</keyword>
<evidence type="ECO:0008006" key="9">
    <source>
        <dbReference type="Google" id="ProtNLM"/>
    </source>
</evidence>
<dbReference type="AlphaFoldDB" id="A0A8J3FCM1"/>
<organism evidence="7 8">
    <name type="scientific">Calditerricola satsumensis</name>
    <dbReference type="NCBI Taxonomy" id="373054"/>
    <lineage>
        <taxon>Bacteria</taxon>
        <taxon>Bacillati</taxon>
        <taxon>Bacillota</taxon>
        <taxon>Bacilli</taxon>
        <taxon>Bacillales</taxon>
        <taxon>Bacillaceae</taxon>
        <taxon>Calditerricola</taxon>
    </lineage>
</organism>
<dbReference type="Gene3D" id="1.20.1740.10">
    <property type="entry name" value="Amino acid/polyamine transporter I"/>
    <property type="match status" value="1"/>
</dbReference>
<evidence type="ECO:0000256" key="3">
    <source>
        <dbReference type="ARBA" id="ARBA00022692"/>
    </source>
</evidence>
<evidence type="ECO:0000256" key="1">
    <source>
        <dbReference type="ARBA" id="ARBA00004651"/>
    </source>
</evidence>
<dbReference type="PANTHER" id="PTHR42770">
    <property type="entry name" value="AMINO ACID TRANSPORTER-RELATED"/>
    <property type="match status" value="1"/>
</dbReference>
<comment type="subcellular location">
    <subcellularLocation>
        <location evidence="1">Cell membrane</location>
        <topology evidence="1">Multi-pass membrane protein</topology>
    </subcellularLocation>
</comment>
<keyword evidence="2" id="KW-1003">Cell membrane</keyword>
<evidence type="ECO:0000256" key="6">
    <source>
        <dbReference type="SAM" id="Phobius"/>
    </source>
</evidence>
<keyword evidence="4 6" id="KW-1133">Transmembrane helix</keyword>
<comment type="caution">
    <text evidence="7">The sequence shown here is derived from an EMBL/GenBank/DDBJ whole genome shotgun (WGS) entry which is preliminary data.</text>
</comment>
<proteinExistence type="predicted"/>
<gene>
    <name evidence="7" type="ORF">GCM10007043_20760</name>
</gene>
<reference evidence="7" key="2">
    <citation type="submission" date="2020-09" db="EMBL/GenBank/DDBJ databases">
        <authorList>
            <person name="Sun Q."/>
            <person name="Ohkuma M."/>
        </authorList>
    </citation>
    <scope>NUCLEOTIDE SEQUENCE</scope>
    <source>
        <strain evidence="7">JCM 14719</strain>
    </source>
</reference>
<dbReference type="PANTHER" id="PTHR42770:SF14">
    <property type="entry name" value="ARGININE_ORNITHINE ANTIPORTER-RELATED"/>
    <property type="match status" value="1"/>
</dbReference>
<feature type="transmembrane region" description="Helical" evidence="6">
    <location>
        <begin position="100"/>
        <end position="121"/>
    </location>
</feature>
<keyword evidence="8" id="KW-1185">Reference proteome</keyword>
<dbReference type="Pfam" id="PF13520">
    <property type="entry name" value="AA_permease_2"/>
    <property type="match status" value="1"/>
</dbReference>
<evidence type="ECO:0000256" key="5">
    <source>
        <dbReference type="ARBA" id="ARBA00023136"/>
    </source>
</evidence>